<evidence type="ECO:0000313" key="2">
    <source>
        <dbReference type="Proteomes" id="UP001196765"/>
    </source>
</evidence>
<organism evidence="1 2">
    <name type="scientific">Segatella copri</name>
    <dbReference type="NCBI Taxonomy" id="165179"/>
    <lineage>
        <taxon>Bacteria</taxon>
        <taxon>Pseudomonadati</taxon>
        <taxon>Bacteroidota</taxon>
        <taxon>Bacteroidia</taxon>
        <taxon>Bacteroidales</taxon>
        <taxon>Prevotellaceae</taxon>
        <taxon>Segatella</taxon>
    </lineage>
</organism>
<name>A0AAW4N6Q4_9BACT</name>
<proteinExistence type="predicted"/>
<evidence type="ECO:0000313" key="1">
    <source>
        <dbReference type="EMBL" id="MBV3388914.1"/>
    </source>
</evidence>
<accession>A0AAW4N6Q4</accession>
<comment type="caution">
    <text evidence="1">The sequence shown here is derived from an EMBL/GenBank/DDBJ whole genome shotgun (WGS) entry which is preliminary data.</text>
</comment>
<dbReference type="EMBL" id="JAHOEI010000081">
    <property type="protein sequence ID" value="MBV3388914.1"/>
    <property type="molecule type" value="Genomic_DNA"/>
</dbReference>
<dbReference type="RefSeq" id="WP_217745061.1">
    <property type="nucleotide sequence ID" value="NZ_JAHOEI010000081.1"/>
</dbReference>
<dbReference type="AlphaFoldDB" id="A0AAW4N6Q4"/>
<protein>
    <submittedName>
        <fullName evidence="1">Uncharacterized protein</fullName>
    </submittedName>
</protein>
<gene>
    <name evidence="1" type="ORF">KSW82_14390</name>
</gene>
<reference evidence="1" key="1">
    <citation type="submission" date="2021-06" db="EMBL/GenBank/DDBJ databases">
        <title>Collection of gut derived symbiotic bacterial strains cultured from healthy donors.</title>
        <authorList>
            <person name="Lin H."/>
            <person name="Littmann E."/>
            <person name="Pamer E.G."/>
        </authorList>
    </citation>
    <scope>NUCLEOTIDE SEQUENCE</scope>
    <source>
        <strain evidence="1">MSK.21.74</strain>
    </source>
</reference>
<sequence length="57" mass="5956">MKKYQKAQMIAKNLPTGSYAAGCPQHHYYVTRGTPGTGVVEIPGQGTGPCSACELAS</sequence>
<dbReference type="Proteomes" id="UP001196765">
    <property type="component" value="Unassembled WGS sequence"/>
</dbReference>